<evidence type="ECO:0000256" key="5">
    <source>
        <dbReference type="ARBA" id="ARBA00022547"/>
    </source>
</evidence>
<name>A0AB35BYN1_9GAMM</name>
<dbReference type="GO" id="GO:0042777">
    <property type="term" value="P:proton motive force-driven plasma membrane ATP synthesis"/>
    <property type="evidence" value="ECO:0007669"/>
    <property type="project" value="TreeGrafter"/>
</dbReference>
<feature type="transmembrane region" description="Helical" evidence="12">
    <location>
        <begin position="34"/>
        <end position="55"/>
    </location>
</feature>
<evidence type="ECO:0000256" key="13">
    <source>
        <dbReference type="RuleBase" id="RU000483"/>
    </source>
</evidence>
<dbReference type="RefSeq" id="WP_018122387.1">
    <property type="nucleotide sequence ID" value="NZ_CP115969.1"/>
</dbReference>
<evidence type="ECO:0000313" key="15">
    <source>
        <dbReference type="Proteomes" id="UP000680020"/>
    </source>
</evidence>
<dbReference type="GeneID" id="58263726"/>
<dbReference type="EMBL" id="JAGIBU010000004">
    <property type="protein sequence ID" value="MBS7824844.1"/>
    <property type="molecule type" value="Genomic_DNA"/>
</dbReference>
<evidence type="ECO:0000256" key="12">
    <source>
        <dbReference type="HAMAP-Rule" id="MF_01393"/>
    </source>
</evidence>
<dbReference type="GO" id="GO:0046933">
    <property type="term" value="F:proton-transporting ATP synthase activity, rotational mechanism"/>
    <property type="evidence" value="ECO:0007669"/>
    <property type="project" value="UniProtKB-UniRule"/>
</dbReference>
<keyword evidence="9 12" id="KW-0406">Ion transport</keyword>
<dbReference type="InterPro" id="IPR035908">
    <property type="entry name" value="F0_ATP_A_sf"/>
</dbReference>
<dbReference type="PRINTS" id="PR00123">
    <property type="entry name" value="ATPASEA"/>
</dbReference>
<comment type="caution">
    <text evidence="14">The sequence shown here is derived from an EMBL/GenBank/DDBJ whole genome shotgun (WGS) entry which is preliminary data.</text>
</comment>
<evidence type="ECO:0000256" key="6">
    <source>
        <dbReference type="ARBA" id="ARBA00022692"/>
    </source>
</evidence>
<organism evidence="14 15">
    <name type="scientific">Wohlfahrtiimonas chitiniclastica</name>
    <dbReference type="NCBI Taxonomy" id="400946"/>
    <lineage>
        <taxon>Bacteria</taxon>
        <taxon>Pseudomonadati</taxon>
        <taxon>Pseudomonadota</taxon>
        <taxon>Gammaproteobacteria</taxon>
        <taxon>Cardiobacteriales</taxon>
        <taxon>Ignatzschineriaceae</taxon>
        <taxon>Wohlfahrtiimonas</taxon>
    </lineage>
</organism>
<dbReference type="Gene3D" id="1.20.120.220">
    <property type="entry name" value="ATP synthase, F0 complex, subunit A"/>
    <property type="match status" value="1"/>
</dbReference>
<comment type="subcellular location">
    <subcellularLocation>
        <location evidence="12 13">Cell membrane</location>
        <topology evidence="12 13">Multi-pass membrane protein</topology>
    </subcellularLocation>
    <subcellularLocation>
        <location evidence="1">Membrane</location>
        <topology evidence="1">Multi-pass membrane protein</topology>
    </subcellularLocation>
</comment>
<evidence type="ECO:0000256" key="11">
    <source>
        <dbReference type="ARBA" id="ARBA00023310"/>
    </source>
</evidence>
<evidence type="ECO:0000256" key="3">
    <source>
        <dbReference type="ARBA" id="ARBA00022448"/>
    </source>
</evidence>
<keyword evidence="3 12" id="KW-0813">Transport</keyword>
<proteinExistence type="inferred from homology"/>
<keyword evidence="4 12" id="KW-1003">Cell membrane</keyword>
<dbReference type="GO" id="GO:0005886">
    <property type="term" value="C:plasma membrane"/>
    <property type="evidence" value="ECO:0007669"/>
    <property type="project" value="UniProtKB-SubCell"/>
</dbReference>
<protein>
    <recommendedName>
        <fullName evidence="12 13">ATP synthase subunit a</fullName>
    </recommendedName>
    <alternativeName>
        <fullName evidence="12">ATP synthase F0 sector subunit a</fullName>
    </alternativeName>
    <alternativeName>
        <fullName evidence="12">F-ATPase subunit 6</fullName>
    </alternativeName>
</protein>
<dbReference type="CDD" id="cd00310">
    <property type="entry name" value="ATP-synt_Fo_a_6"/>
    <property type="match status" value="1"/>
</dbReference>
<dbReference type="GO" id="GO:0045259">
    <property type="term" value="C:proton-transporting ATP synthase complex"/>
    <property type="evidence" value="ECO:0007669"/>
    <property type="project" value="UniProtKB-KW"/>
</dbReference>
<keyword evidence="6 12" id="KW-0812">Transmembrane</keyword>
<dbReference type="InterPro" id="IPR023011">
    <property type="entry name" value="ATP_synth_F0_asu_AS"/>
</dbReference>
<dbReference type="SUPFAM" id="SSF81336">
    <property type="entry name" value="F1F0 ATP synthase subunit A"/>
    <property type="match status" value="1"/>
</dbReference>
<dbReference type="AlphaFoldDB" id="A0AB35BYN1"/>
<dbReference type="InterPro" id="IPR045082">
    <property type="entry name" value="ATP_syn_F0_a_bact/chloroplast"/>
</dbReference>
<dbReference type="InterPro" id="IPR000568">
    <property type="entry name" value="ATP_synth_F0_asu"/>
</dbReference>
<feature type="transmembrane region" description="Helical" evidence="12">
    <location>
        <begin position="241"/>
        <end position="264"/>
    </location>
</feature>
<keyword evidence="5 12" id="KW-0138">CF(0)</keyword>
<dbReference type="NCBIfam" id="NF004477">
    <property type="entry name" value="PRK05815.1-1"/>
    <property type="match status" value="1"/>
</dbReference>
<dbReference type="PROSITE" id="PS00449">
    <property type="entry name" value="ATPASE_A"/>
    <property type="match status" value="1"/>
</dbReference>
<feature type="transmembrane region" description="Helical" evidence="12">
    <location>
        <begin position="205"/>
        <end position="229"/>
    </location>
</feature>
<dbReference type="PANTHER" id="PTHR42823">
    <property type="entry name" value="ATP SYNTHASE SUBUNIT A, CHLOROPLASTIC"/>
    <property type="match status" value="1"/>
</dbReference>
<evidence type="ECO:0000256" key="1">
    <source>
        <dbReference type="ARBA" id="ARBA00004141"/>
    </source>
</evidence>
<dbReference type="NCBIfam" id="TIGR01131">
    <property type="entry name" value="ATP_synt_6_or_A"/>
    <property type="match status" value="1"/>
</dbReference>
<feature type="transmembrane region" description="Helical" evidence="12">
    <location>
        <begin position="142"/>
        <end position="161"/>
    </location>
</feature>
<comment type="function">
    <text evidence="12 13">Key component of the proton channel; it plays a direct role in the translocation of protons across the membrane.</text>
</comment>
<sequence>MSAEEITASSYIEHHLVNMTQTDLPQENFVDFSLINIDTVLWSIVSGIIVLFFLFRASRKASAGVPTRFQAAVEILVEFAESQSKALVNGPNGYIAPLGLTIFLWVIVMNCMDLVPVDLPMTLINVFGLDVQHQRILPTADVNGPLGMSMAVLALILFYSFKVKKVGGFLKELCTAPFGIWLLPFNIILNIVEYISKAFSLGMRLFGNMFAGELIFCLIALLGATGTWWGFGLHWLAGSAWAIFHILIIVLQGYIFMTLTLVYLGQAHEAH</sequence>
<keyword evidence="10 12" id="KW-0472">Membrane</keyword>
<dbReference type="HAMAP" id="MF_01393">
    <property type="entry name" value="ATP_synth_a_bact"/>
    <property type="match status" value="1"/>
</dbReference>
<keyword evidence="8 12" id="KW-1133">Transmembrane helix</keyword>
<evidence type="ECO:0000256" key="4">
    <source>
        <dbReference type="ARBA" id="ARBA00022475"/>
    </source>
</evidence>
<evidence type="ECO:0000256" key="8">
    <source>
        <dbReference type="ARBA" id="ARBA00022989"/>
    </source>
</evidence>
<feature type="transmembrane region" description="Helical" evidence="12">
    <location>
        <begin position="94"/>
        <end position="115"/>
    </location>
</feature>
<reference evidence="14" key="1">
    <citation type="submission" date="2021-03" db="EMBL/GenBank/DDBJ databases">
        <title>Identification and antibiotic profiling of Wohlfahrtiimonas chitiniclastica, an underestimated human pathogen.</title>
        <authorList>
            <person name="Kopf A."/>
            <person name="Bunk B."/>
            <person name="Coldewey S."/>
            <person name="Gunzer F."/>
            <person name="Riedel T."/>
            <person name="Schroettner P."/>
        </authorList>
    </citation>
    <scope>NUCLEOTIDE SEQUENCE</scope>
    <source>
        <strain evidence="14">DSM 100917</strain>
    </source>
</reference>
<comment type="similarity">
    <text evidence="2 12 13">Belongs to the ATPase A chain family.</text>
</comment>
<evidence type="ECO:0000256" key="2">
    <source>
        <dbReference type="ARBA" id="ARBA00006810"/>
    </source>
</evidence>
<dbReference type="FunFam" id="1.20.120.220:FF:000002">
    <property type="entry name" value="ATP synthase subunit a"/>
    <property type="match status" value="1"/>
</dbReference>
<keyword evidence="11 12" id="KW-0066">ATP synthesis</keyword>
<dbReference type="PANTHER" id="PTHR42823:SF3">
    <property type="entry name" value="ATP SYNTHASE SUBUNIT A, CHLOROPLASTIC"/>
    <property type="match status" value="1"/>
</dbReference>
<evidence type="ECO:0000256" key="7">
    <source>
        <dbReference type="ARBA" id="ARBA00022781"/>
    </source>
</evidence>
<gene>
    <name evidence="12 14" type="primary">atpB</name>
    <name evidence="14" type="ORF">J7561_06450</name>
</gene>
<evidence type="ECO:0000256" key="9">
    <source>
        <dbReference type="ARBA" id="ARBA00023065"/>
    </source>
</evidence>
<dbReference type="Proteomes" id="UP000680020">
    <property type="component" value="Unassembled WGS sequence"/>
</dbReference>
<evidence type="ECO:0000256" key="10">
    <source>
        <dbReference type="ARBA" id="ARBA00023136"/>
    </source>
</evidence>
<keyword evidence="7 12" id="KW-0375">Hydrogen ion transport</keyword>
<accession>A0AB35BYN1</accession>
<dbReference type="Pfam" id="PF00119">
    <property type="entry name" value="ATP-synt_A"/>
    <property type="match status" value="1"/>
</dbReference>
<evidence type="ECO:0000313" key="14">
    <source>
        <dbReference type="EMBL" id="MBS7824844.1"/>
    </source>
</evidence>